<evidence type="ECO:0000313" key="2">
    <source>
        <dbReference type="Proteomes" id="UP000198263"/>
    </source>
</evidence>
<gene>
    <name evidence="1" type="ORF">AWB72_05608</name>
</gene>
<dbReference type="OrthoDB" id="9984681at2"/>
<sequence length="343" mass="35829">MGNSQRSASLVVASILVPFFVGCAGVKAVSEQKHELSNVPAGKFNVVLYNSPPNAKPIILPGVSPPDQERQLRIAEAACGSASPVAKPPPIGKPGLFIAPVVGILVVAGLSVAVSEAEAKYSAFVDKRQAEFKKTFDRSFNVDYLLVDELPTFNCIVASIATKAAPTESDLDFVFGAVLRSSVNTHPVAYQWVPTYFELKRSSARTDASGAVDISVEIAIDGATSKGNQTLSDVTLALKGLCLPNGDACDSGNIGTWQEGQPSKDPLGVGYASPWFTLQRSVDGPQTLKPCSGNCTPGSFRVTVVETGTGAADYGAAKTGLANTDKALSDAIGKIIDLKTPKN</sequence>
<dbReference type="EMBL" id="FCNV02000029">
    <property type="protein sequence ID" value="SAL52559.1"/>
    <property type="molecule type" value="Genomic_DNA"/>
</dbReference>
<proteinExistence type="predicted"/>
<accession>A0A658R5H1</accession>
<evidence type="ECO:0000313" key="1">
    <source>
        <dbReference type="EMBL" id="SAL52559.1"/>
    </source>
</evidence>
<reference evidence="1 2" key="1">
    <citation type="submission" date="2016-01" db="EMBL/GenBank/DDBJ databases">
        <authorList>
            <person name="Peeters C."/>
        </authorList>
    </citation>
    <scope>NUCLEOTIDE SEQUENCE [LARGE SCALE GENOMIC DNA]</scope>
    <source>
        <strain evidence="1">LMG 29315</strain>
    </source>
</reference>
<dbReference type="AlphaFoldDB" id="A0A658R5H1"/>
<comment type="caution">
    <text evidence="1">The sequence shown here is derived from an EMBL/GenBank/DDBJ whole genome shotgun (WGS) entry which is preliminary data.</text>
</comment>
<name>A0A658R5H1_9BURK</name>
<dbReference type="PROSITE" id="PS51257">
    <property type="entry name" value="PROKAR_LIPOPROTEIN"/>
    <property type="match status" value="1"/>
</dbReference>
<keyword evidence="2" id="KW-1185">Reference proteome</keyword>
<dbReference type="Proteomes" id="UP000198263">
    <property type="component" value="Unassembled WGS sequence"/>
</dbReference>
<protein>
    <recommendedName>
        <fullName evidence="3">Lipoprotein</fullName>
    </recommendedName>
</protein>
<dbReference type="RefSeq" id="WP_159459420.1">
    <property type="nucleotide sequence ID" value="NZ_FCNV02000029.1"/>
</dbReference>
<evidence type="ECO:0008006" key="3">
    <source>
        <dbReference type="Google" id="ProtNLM"/>
    </source>
</evidence>
<organism evidence="1 2">
    <name type="scientific">Caballeronia concitans</name>
    <dbReference type="NCBI Taxonomy" id="1777133"/>
    <lineage>
        <taxon>Bacteria</taxon>
        <taxon>Pseudomonadati</taxon>
        <taxon>Pseudomonadota</taxon>
        <taxon>Betaproteobacteria</taxon>
        <taxon>Burkholderiales</taxon>
        <taxon>Burkholderiaceae</taxon>
        <taxon>Caballeronia</taxon>
    </lineage>
</organism>